<dbReference type="PANTHER" id="PTHR33233">
    <property type="entry name" value="ENDONUCLEASE/EXONUCLEASE/PHOSPHATASE"/>
    <property type="match status" value="1"/>
</dbReference>
<evidence type="ECO:0000313" key="2">
    <source>
        <dbReference type="Proteomes" id="UP000826656"/>
    </source>
</evidence>
<proteinExistence type="predicted"/>
<dbReference type="Proteomes" id="UP000826656">
    <property type="component" value="Unassembled WGS sequence"/>
</dbReference>
<protein>
    <recommendedName>
        <fullName evidence="3">DUF4283 domain-containing protein</fullName>
    </recommendedName>
</protein>
<accession>A0ABQ7TTK0</accession>
<dbReference type="EMBL" id="JAIVGD010000028">
    <property type="protein sequence ID" value="KAH0737886.1"/>
    <property type="molecule type" value="Genomic_DNA"/>
</dbReference>
<evidence type="ECO:0008006" key="3">
    <source>
        <dbReference type="Google" id="ProtNLM"/>
    </source>
</evidence>
<sequence length="292" mass="32911">MDTTGELDVGEPWPELMVNHVHNATPRQGSALAQNLDPQKGGGGVLAKGNEIVTSKASSPYVILNPGTKEKDGKAENNQGKRVWVGLFYATKLAAKGMNLSYIPRVIQEGEMVVQLTEEDVEEENEVWVQAVVLYVVGNTPSIGTVERFIGSQWNFVHKAKMKEKIVRLRCRTLLGDRDENLPVEKPRGKKVWRQARVLDPSTNPLIDDKGRYKAQLVGEGEKGKEKFQEEQQWSNPIEKSTRRVAQHNLQEVGTSNGFEILEYYDQMGRNEVEQEDELKRLVEGTTHNYPT</sequence>
<gene>
    <name evidence="1" type="ORF">KY290_036591</name>
</gene>
<name>A0ABQ7TTK0_SOLTU</name>
<dbReference type="PANTHER" id="PTHR33233:SF14">
    <property type="entry name" value="ENDONUCLEASE_EXONUCLEASE_PHOSPHATASE"/>
    <property type="match status" value="1"/>
</dbReference>
<reference evidence="1 2" key="1">
    <citation type="journal article" date="2021" name="bioRxiv">
        <title>Chromosome-scale and haplotype-resolved genome assembly of a tetraploid potato cultivar.</title>
        <authorList>
            <person name="Sun H."/>
            <person name="Jiao W.-B."/>
            <person name="Krause K."/>
            <person name="Campoy J.A."/>
            <person name="Goel M."/>
            <person name="Folz-Donahue K."/>
            <person name="Kukat C."/>
            <person name="Huettel B."/>
            <person name="Schneeberger K."/>
        </authorList>
    </citation>
    <scope>NUCLEOTIDE SEQUENCE [LARGE SCALE GENOMIC DNA]</scope>
    <source>
        <strain evidence="1">SolTubOtavaFocal</strain>
        <tissue evidence="1">Leaves</tissue>
    </source>
</reference>
<comment type="caution">
    <text evidence="1">The sequence shown here is derived from an EMBL/GenBank/DDBJ whole genome shotgun (WGS) entry which is preliminary data.</text>
</comment>
<organism evidence="1 2">
    <name type="scientific">Solanum tuberosum</name>
    <name type="common">Potato</name>
    <dbReference type="NCBI Taxonomy" id="4113"/>
    <lineage>
        <taxon>Eukaryota</taxon>
        <taxon>Viridiplantae</taxon>
        <taxon>Streptophyta</taxon>
        <taxon>Embryophyta</taxon>
        <taxon>Tracheophyta</taxon>
        <taxon>Spermatophyta</taxon>
        <taxon>Magnoliopsida</taxon>
        <taxon>eudicotyledons</taxon>
        <taxon>Gunneridae</taxon>
        <taxon>Pentapetalae</taxon>
        <taxon>asterids</taxon>
        <taxon>lamiids</taxon>
        <taxon>Solanales</taxon>
        <taxon>Solanaceae</taxon>
        <taxon>Solanoideae</taxon>
        <taxon>Solaneae</taxon>
        <taxon>Solanum</taxon>
    </lineage>
</organism>
<evidence type="ECO:0000313" key="1">
    <source>
        <dbReference type="EMBL" id="KAH0737886.1"/>
    </source>
</evidence>
<keyword evidence="2" id="KW-1185">Reference proteome</keyword>